<reference evidence="1" key="1">
    <citation type="submission" date="2021-07" db="EMBL/GenBank/DDBJ databases">
        <title>Studies on halocins as antimicrobial molecules from haloarchaea.</title>
        <authorList>
            <person name="Kumar S."/>
            <person name="Khare S.K."/>
        </authorList>
    </citation>
    <scope>NUCLEOTIDE SEQUENCE</scope>
    <source>
        <strain evidence="1">NCIM 5678</strain>
    </source>
</reference>
<dbReference type="EMBL" id="CP078063">
    <property type="protein sequence ID" value="UVE50481.1"/>
    <property type="molecule type" value="Genomic_DNA"/>
</dbReference>
<sequence>MTSYLGVDWAGGCWVVVEAGDKPNVTTEPSIYNVWHEHGKRDDILDAAILAVTAEKIDLQPRSHDAEYPALPKTHEKTPVLGVPMEVVYPGDSAL</sequence>
<keyword evidence="2" id="KW-1185">Reference proteome</keyword>
<dbReference type="GeneID" id="74527384"/>
<organism evidence="1 2">
    <name type="scientific">Haloferax larsenii</name>
    <dbReference type="NCBI Taxonomy" id="302484"/>
    <lineage>
        <taxon>Archaea</taxon>
        <taxon>Methanobacteriati</taxon>
        <taxon>Methanobacteriota</taxon>
        <taxon>Stenosarchaea group</taxon>
        <taxon>Halobacteria</taxon>
        <taxon>Halobacteriales</taxon>
        <taxon>Haloferacaceae</taxon>
        <taxon>Haloferax</taxon>
    </lineage>
</organism>
<dbReference type="Proteomes" id="UP001058330">
    <property type="component" value="Chromosome"/>
</dbReference>
<dbReference type="RefSeq" id="WP_258302570.1">
    <property type="nucleotide sequence ID" value="NZ_CP078063.1"/>
</dbReference>
<evidence type="ECO:0000313" key="2">
    <source>
        <dbReference type="Proteomes" id="UP001058330"/>
    </source>
</evidence>
<gene>
    <name evidence="1" type="ORF">KU306_00795</name>
</gene>
<protein>
    <recommendedName>
        <fullName evidence="3">Transposase</fullName>
    </recommendedName>
</protein>
<accession>A0ABY5RDS6</accession>
<evidence type="ECO:0000313" key="1">
    <source>
        <dbReference type="EMBL" id="UVE50481.1"/>
    </source>
</evidence>
<proteinExistence type="predicted"/>
<name>A0ABY5RDS6_HALLR</name>
<evidence type="ECO:0008006" key="3">
    <source>
        <dbReference type="Google" id="ProtNLM"/>
    </source>
</evidence>